<sequence length="83" mass="8808">MKKRKVNVLALNKKMVSNLNSNEVTGGWFSYFCPGTNDTNCDGGSQSCDVECGGASNICPSDPNGQCGESQKITCGETCVFCQ</sequence>
<evidence type="ECO:0000313" key="1">
    <source>
        <dbReference type="EMBL" id="MBC8753235.1"/>
    </source>
</evidence>
<protein>
    <recommendedName>
        <fullName evidence="3">Bacteriocin</fullName>
    </recommendedName>
</protein>
<reference evidence="1 2" key="1">
    <citation type="submission" date="2020-07" db="EMBL/GenBank/DDBJ databases">
        <title>Description of Kordia aestuariivivens sp. nov., isolated from a tidal flat.</title>
        <authorList>
            <person name="Park S."/>
            <person name="Yoon J.-H."/>
        </authorList>
    </citation>
    <scope>NUCLEOTIDE SEQUENCE [LARGE SCALE GENOMIC DNA]</scope>
    <source>
        <strain evidence="1 2">YSTF-M3</strain>
    </source>
</reference>
<evidence type="ECO:0008006" key="3">
    <source>
        <dbReference type="Google" id="ProtNLM"/>
    </source>
</evidence>
<keyword evidence="2" id="KW-1185">Reference proteome</keyword>
<dbReference type="EMBL" id="JACGWS010000001">
    <property type="protein sequence ID" value="MBC8753235.1"/>
    <property type="molecule type" value="Genomic_DNA"/>
</dbReference>
<name>A0ABR7Q3V2_9FLAO</name>
<dbReference type="RefSeq" id="WP_187560275.1">
    <property type="nucleotide sequence ID" value="NZ_JACGWS010000001.1"/>
</dbReference>
<organism evidence="1 2">
    <name type="scientific">Kordia aestuariivivens</name>
    <dbReference type="NCBI Taxonomy" id="2759037"/>
    <lineage>
        <taxon>Bacteria</taxon>
        <taxon>Pseudomonadati</taxon>
        <taxon>Bacteroidota</taxon>
        <taxon>Flavobacteriia</taxon>
        <taxon>Flavobacteriales</taxon>
        <taxon>Flavobacteriaceae</taxon>
        <taxon>Kordia</taxon>
    </lineage>
</organism>
<evidence type="ECO:0000313" key="2">
    <source>
        <dbReference type="Proteomes" id="UP000619238"/>
    </source>
</evidence>
<gene>
    <name evidence="1" type="ORF">H2O64_01045</name>
</gene>
<comment type="caution">
    <text evidence="1">The sequence shown here is derived from an EMBL/GenBank/DDBJ whole genome shotgun (WGS) entry which is preliminary data.</text>
</comment>
<proteinExistence type="predicted"/>
<accession>A0ABR7Q3V2</accession>
<dbReference type="Proteomes" id="UP000619238">
    <property type="component" value="Unassembled WGS sequence"/>
</dbReference>